<accession>A0ABW0XBK5</accession>
<evidence type="ECO:0000313" key="2">
    <source>
        <dbReference type="Proteomes" id="UP001595975"/>
    </source>
</evidence>
<dbReference type="SUPFAM" id="SSF52540">
    <property type="entry name" value="P-loop containing nucleoside triphosphate hydrolases"/>
    <property type="match status" value="1"/>
</dbReference>
<proteinExistence type="predicted"/>
<dbReference type="InterPro" id="IPR052922">
    <property type="entry name" value="Cytidylate_Kinase-2"/>
</dbReference>
<protein>
    <recommendedName>
        <fullName evidence="3">Adenylate kinase</fullName>
    </recommendedName>
</protein>
<evidence type="ECO:0000313" key="1">
    <source>
        <dbReference type="EMBL" id="MFC5667205.1"/>
    </source>
</evidence>
<comment type="caution">
    <text evidence="1">The sequence shown here is derived from an EMBL/GenBank/DDBJ whole genome shotgun (WGS) entry which is preliminary data.</text>
</comment>
<organism evidence="1 2">
    <name type="scientific">Kitasatospora misakiensis</name>
    <dbReference type="NCBI Taxonomy" id="67330"/>
    <lineage>
        <taxon>Bacteria</taxon>
        <taxon>Bacillati</taxon>
        <taxon>Actinomycetota</taxon>
        <taxon>Actinomycetes</taxon>
        <taxon>Kitasatosporales</taxon>
        <taxon>Streptomycetaceae</taxon>
        <taxon>Kitasatospora</taxon>
    </lineage>
</organism>
<dbReference type="EMBL" id="JBHSOF010000052">
    <property type="protein sequence ID" value="MFC5667205.1"/>
    <property type="molecule type" value="Genomic_DNA"/>
</dbReference>
<evidence type="ECO:0008006" key="3">
    <source>
        <dbReference type="Google" id="ProtNLM"/>
    </source>
</evidence>
<sequence length="182" mass="20671">MMMRRTVVVGAAGTGKTTLARELTGRTGGRLTDLDLLFWGPGWSRRPAEDFRADVRRLAADEYWVVAGSYLPQVADVLWPRAELVVWLDLPRRVSFSRVVRRTVRQLVGAEEVLPGCYQSLRAVWRDGLLGSAWRDPARFRDAVPEAMDHPSCRQLQLVRLRSAGQVRRWLRTQVADGRTTT</sequence>
<dbReference type="PANTHER" id="PTHR37816:SF1">
    <property type="entry name" value="TOXIN"/>
    <property type="match status" value="1"/>
</dbReference>
<reference evidence="2" key="1">
    <citation type="journal article" date="2019" name="Int. J. Syst. Evol. Microbiol.">
        <title>The Global Catalogue of Microorganisms (GCM) 10K type strain sequencing project: providing services to taxonomists for standard genome sequencing and annotation.</title>
        <authorList>
            <consortium name="The Broad Institute Genomics Platform"/>
            <consortium name="The Broad Institute Genome Sequencing Center for Infectious Disease"/>
            <person name="Wu L."/>
            <person name="Ma J."/>
        </authorList>
    </citation>
    <scope>NUCLEOTIDE SEQUENCE [LARGE SCALE GENOMIC DNA]</scope>
    <source>
        <strain evidence="2">CGMCC 4.1437</strain>
    </source>
</reference>
<dbReference type="Gene3D" id="3.40.50.300">
    <property type="entry name" value="P-loop containing nucleotide triphosphate hydrolases"/>
    <property type="match status" value="1"/>
</dbReference>
<gene>
    <name evidence="1" type="ORF">ACFP3U_30095</name>
</gene>
<name>A0ABW0XBK5_9ACTN</name>
<keyword evidence="2" id="KW-1185">Reference proteome</keyword>
<dbReference type="PANTHER" id="PTHR37816">
    <property type="entry name" value="YALI0E33011P"/>
    <property type="match status" value="1"/>
</dbReference>
<dbReference type="RefSeq" id="WP_380228884.1">
    <property type="nucleotide sequence ID" value="NZ_JBHSOF010000052.1"/>
</dbReference>
<dbReference type="InterPro" id="IPR027417">
    <property type="entry name" value="P-loop_NTPase"/>
</dbReference>
<dbReference type="Proteomes" id="UP001595975">
    <property type="component" value="Unassembled WGS sequence"/>
</dbReference>